<dbReference type="InterPro" id="IPR055170">
    <property type="entry name" value="GFO_IDH_MocA-like_dom"/>
</dbReference>
<dbReference type="EMBL" id="JBHSDC010000002">
    <property type="protein sequence ID" value="MFC4230491.1"/>
    <property type="molecule type" value="Genomic_DNA"/>
</dbReference>
<sequence length="339" mass="37614">MTKINFAIIGCGRIAERHAKHMVRFGNLVAVCDNVEAKAKALAINYNTHYYTDISVLLSSENAVDVVAICTPNGLHAMHAIQVLQAGCHALVEKPMAITVADCEAMITAAKIANKHLFAIKQNRYNPPVVAVKKAIDAHQLGRIYSIQLSCFWNRNADYYQNSWKGTMPLDGGTLFTQFSHFIDLLYWMIGDVKQVKVITKNLAHKGIIDFEDTGVIALEFDNGAIGTVNYTVNSYQKNMEGSLTIFAEKGTVKIGGQYLNELEYQNIQDFSIENLPKGNTANNYGTYEGSMSNHDKVYENVVDVLQNGAPMYTTAFEAMKTVEIIDKIYKAATFTNKA</sequence>
<evidence type="ECO:0000313" key="3">
    <source>
        <dbReference type="EMBL" id="MFC4230491.1"/>
    </source>
</evidence>
<feature type="domain" description="Gfo/Idh/MocA-like oxidoreductase N-terminal" evidence="1">
    <location>
        <begin position="4"/>
        <end position="117"/>
    </location>
</feature>
<evidence type="ECO:0000313" key="4">
    <source>
        <dbReference type="Proteomes" id="UP001595906"/>
    </source>
</evidence>
<comment type="caution">
    <text evidence="3">The sequence shown here is derived from an EMBL/GenBank/DDBJ whole genome shotgun (WGS) entry which is preliminary data.</text>
</comment>
<dbReference type="InterPro" id="IPR000683">
    <property type="entry name" value="Gfo/Idh/MocA-like_OxRdtase_N"/>
</dbReference>
<feature type="domain" description="GFO/IDH/MocA-like oxidoreductase" evidence="2">
    <location>
        <begin position="130"/>
        <end position="253"/>
    </location>
</feature>
<dbReference type="PANTHER" id="PTHR43249:SF1">
    <property type="entry name" value="D-GLUCOSIDE 3-DEHYDROGENASE"/>
    <property type="match status" value="1"/>
</dbReference>
<dbReference type="SUPFAM" id="SSF55347">
    <property type="entry name" value="Glyceraldehyde-3-phosphate dehydrogenase-like, C-terminal domain"/>
    <property type="match status" value="1"/>
</dbReference>
<dbReference type="RefSeq" id="WP_379011676.1">
    <property type="nucleotide sequence ID" value="NZ_JBHSDC010000002.1"/>
</dbReference>
<dbReference type="PANTHER" id="PTHR43249">
    <property type="entry name" value="UDP-N-ACETYL-2-AMINO-2-DEOXY-D-GLUCURONATE OXIDASE"/>
    <property type="match status" value="1"/>
</dbReference>
<dbReference type="Pfam" id="PF01408">
    <property type="entry name" value="GFO_IDH_MocA"/>
    <property type="match status" value="1"/>
</dbReference>
<dbReference type="Pfam" id="PF22725">
    <property type="entry name" value="GFO_IDH_MocA_C3"/>
    <property type="match status" value="1"/>
</dbReference>
<dbReference type="SUPFAM" id="SSF51735">
    <property type="entry name" value="NAD(P)-binding Rossmann-fold domains"/>
    <property type="match status" value="1"/>
</dbReference>
<dbReference type="InterPro" id="IPR036291">
    <property type="entry name" value="NAD(P)-bd_dom_sf"/>
</dbReference>
<accession>A0ABV8PTT9</accession>
<proteinExistence type="predicted"/>
<dbReference type="Gene3D" id="3.40.50.720">
    <property type="entry name" value="NAD(P)-binding Rossmann-like Domain"/>
    <property type="match status" value="1"/>
</dbReference>
<name>A0ABV8PTT9_9BACT</name>
<dbReference type="InterPro" id="IPR052515">
    <property type="entry name" value="Gfo/Idh/MocA_Oxidoreductase"/>
</dbReference>
<keyword evidence="4" id="KW-1185">Reference proteome</keyword>
<evidence type="ECO:0000259" key="2">
    <source>
        <dbReference type="Pfam" id="PF22725"/>
    </source>
</evidence>
<protein>
    <submittedName>
        <fullName evidence="3">Gfo/Idh/MocA family protein</fullName>
    </submittedName>
</protein>
<dbReference type="Proteomes" id="UP001595906">
    <property type="component" value="Unassembled WGS sequence"/>
</dbReference>
<gene>
    <name evidence="3" type="ORF">ACFOW1_01215</name>
</gene>
<organism evidence="3 4">
    <name type="scientific">Parasediminibacterium paludis</name>
    <dbReference type="NCBI Taxonomy" id="908966"/>
    <lineage>
        <taxon>Bacteria</taxon>
        <taxon>Pseudomonadati</taxon>
        <taxon>Bacteroidota</taxon>
        <taxon>Chitinophagia</taxon>
        <taxon>Chitinophagales</taxon>
        <taxon>Chitinophagaceae</taxon>
        <taxon>Parasediminibacterium</taxon>
    </lineage>
</organism>
<reference evidence="4" key="1">
    <citation type="journal article" date="2019" name="Int. J. Syst. Evol. Microbiol.">
        <title>The Global Catalogue of Microorganisms (GCM) 10K type strain sequencing project: providing services to taxonomists for standard genome sequencing and annotation.</title>
        <authorList>
            <consortium name="The Broad Institute Genomics Platform"/>
            <consortium name="The Broad Institute Genome Sequencing Center for Infectious Disease"/>
            <person name="Wu L."/>
            <person name="Ma J."/>
        </authorList>
    </citation>
    <scope>NUCLEOTIDE SEQUENCE [LARGE SCALE GENOMIC DNA]</scope>
    <source>
        <strain evidence="4">CECT 8010</strain>
    </source>
</reference>
<dbReference type="Gene3D" id="3.30.360.10">
    <property type="entry name" value="Dihydrodipicolinate Reductase, domain 2"/>
    <property type="match status" value="1"/>
</dbReference>
<evidence type="ECO:0000259" key="1">
    <source>
        <dbReference type="Pfam" id="PF01408"/>
    </source>
</evidence>